<dbReference type="GO" id="GO:0005960">
    <property type="term" value="C:glycine cleavage complex"/>
    <property type="evidence" value="ECO:0007669"/>
    <property type="project" value="InterPro"/>
</dbReference>
<dbReference type="GO" id="GO:0019464">
    <property type="term" value="P:glycine decarboxylation via glycine cleavage system"/>
    <property type="evidence" value="ECO:0007669"/>
    <property type="project" value="UniProtKB-UniRule"/>
</dbReference>
<dbReference type="FunFam" id="4.10.1250.10:FF:000001">
    <property type="entry name" value="Aminomethyltransferase"/>
    <property type="match status" value="1"/>
</dbReference>
<feature type="binding site" evidence="8">
    <location>
        <position position="204"/>
    </location>
    <ligand>
        <name>substrate</name>
    </ligand>
</feature>
<proteinExistence type="inferred from homology"/>
<evidence type="ECO:0000313" key="11">
    <source>
        <dbReference type="EMBL" id="QDU96714.1"/>
    </source>
</evidence>
<dbReference type="Gene3D" id="3.30.70.1400">
    <property type="entry name" value="Aminomethyltransferase beta-barrel domains"/>
    <property type="match status" value="1"/>
</dbReference>
<dbReference type="PANTHER" id="PTHR43757:SF2">
    <property type="entry name" value="AMINOMETHYLTRANSFERASE, MITOCHONDRIAL"/>
    <property type="match status" value="1"/>
</dbReference>
<dbReference type="RefSeq" id="WP_145055326.1">
    <property type="nucleotide sequence ID" value="NZ_CP036433.1"/>
</dbReference>
<evidence type="ECO:0000256" key="7">
    <source>
        <dbReference type="HAMAP-Rule" id="MF_00259"/>
    </source>
</evidence>
<dbReference type="PANTHER" id="PTHR43757">
    <property type="entry name" value="AMINOMETHYLTRANSFERASE"/>
    <property type="match status" value="1"/>
</dbReference>
<protein>
    <recommendedName>
        <fullName evidence="2 7">Aminomethyltransferase</fullName>
        <ecNumber evidence="2 7">2.1.2.10</ecNumber>
    </recommendedName>
    <alternativeName>
        <fullName evidence="5 7">Glycine cleavage system T protein</fullName>
    </alternativeName>
</protein>
<dbReference type="InterPro" id="IPR029043">
    <property type="entry name" value="GcvT/YgfZ_C"/>
</dbReference>
<evidence type="ECO:0000313" key="12">
    <source>
        <dbReference type="Proteomes" id="UP000317648"/>
    </source>
</evidence>
<name>A0A518DY07_9BACT</name>
<dbReference type="Pfam" id="PF08669">
    <property type="entry name" value="GCV_T_C"/>
    <property type="match status" value="1"/>
</dbReference>
<evidence type="ECO:0000256" key="1">
    <source>
        <dbReference type="ARBA" id="ARBA00008609"/>
    </source>
</evidence>
<dbReference type="HAMAP" id="MF_00259">
    <property type="entry name" value="GcvT"/>
    <property type="match status" value="1"/>
</dbReference>
<dbReference type="KEGG" id="lcre:Pla8534_45350"/>
<dbReference type="InterPro" id="IPR027266">
    <property type="entry name" value="TrmE/GcvT-like"/>
</dbReference>
<gene>
    <name evidence="11" type="primary">gcvT_1</name>
    <name evidence="7" type="synonym">gcvT</name>
    <name evidence="11" type="ORF">Pla8534_45350</name>
</gene>
<dbReference type="AlphaFoldDB" id="A0A518DY07"/>
<comment type="subunit">
    <text evidence="7">The glycine cleavage system is composed of four proteins: P, T, L and H.</text>
</comment>
<dbReference type="GO" id="GO:0008483">
    <property type="term" value="F:transaminase activity"/>
    <property type="evidence" value="ECO:0007669"/>
    <property type="project" value="UniProtKB-KW"/>
</dbReference>
<comment type="similarity">
    <text evidence="1 7">Belongs to the GcvT family.</text>
</comment>
<dbReference type="GO" id="GO:0005829">
    <property type="term" value="C:cytosol"/>
    <property type="evidence" value="ECO:0007669"/>
    <property type="project" value="TreeGrafter"/>
</dbReference>
<keyword evidence="3 7" id="KW-0032">Aminotransferase</keyword>
<dbReference type="EMBL" id="CP036433">
    <property type="protein sequence ID" value="QDU96714.1"/>
    <property type="molecule type" value="Genomic_DNA"/>
</dbReference>
<dbReference type="FunFam" id="2.40.30.110:FF:000003">
    <property type="entry name" value="Aminomethyltransferase"/>
    <property type="match status" value="1"/>
</dbReference>
<feature type="domain" description="Aminomethyltransferase C-terminal" evidence="10">
    <location>
        <begin position="291"/>
        <end position="367"/>
    </location>
</feature>
<evidence type="ECO:0000256" key="2">
    <source>
        <dbReference type="ARBA" id="ARBA00012616"/>
    </source>
</evidence>
<evidence type="ECO:0000256" key="8">
    <source>
        <dbReference type="PIRSR" id="PIRSR006487-1"/>
    </source>
</evidence>
<dbReference type="EC" id="2.1.2.10" evidence="2 7"/>
<dbReference type="Pfam" id="PF01571">
    <property type="entry name" value="GCV_T"/>
    <property type="match status" value="1"/>
</dbReference>
<evidence type="ECO:0000256" key="5">
    <source>
        <dbReference type="ARBA" id="ARBA00031395"/>
    </source>
</evidence>
<dbReference type="SUPFAM" id="SSF103025">
    <property type="entry name" value="Folate-binding domain"/>
    <property type="match status" value="1"/>
</dbReference>
<dbReference type="GO" id="GO:0004047">
    <property type="term" value="F:aminomethyltransferase activity"/>
    <property type="evidence" value="ECO:0007669"/>
    <property type="project" value="UniProtKB-UniRule"/>
</dbReference>
<dbReference type="OrthoDB" id="9774591at2"/>
<feature type="domain" description="GCVT N-terminal" evidence="9">
    <location>
        <begin position="10"/>
        <end position="270"/>
    </location>
</feature>
<organism evidence="11 12">
    <name type="scientific">Lignipirellula cremea</name>
    <dbReference type="NCBI Taxonomy" id="2528010"/>
    <lineage>
        <taxon>Bacteria</taxon>
        <taxon>Pseudomonadati</taxon>
        <taxon>Planctomycetota</taxon>
        <taxon>Planctomycetia</taxon>
        <taxon>Pirellulales</taxon>
        <taxon>Pirellulaceae</taxon>
        <taxon>Lignipirellula</taxon>
    </lineage>
</organism>
<dbReference type="FunFam" id="3.30.70.1400:FF:000001">
    <property type="entry name" value="Aminomethyltransferase"/>
    <property type="match status" value="1"/>
</dbReference>
<keyword evidence="12" id="KW-1185">Reference proteome</keyword>
<evidence type="ECO:0000259" key="9">
    <source>
        <dbReference type="Pfam" id="PF01571"/>
    </source>
</evidence>
<dbReference type="InterPro" id="IPR013977">
    <property type="entry name" value="GcvT_C"/>
</dbReference>
<dbReference type="NCBIfam" id="TIGR00528">
    <property type="entry name" value="gcvT"/>
    <property type="match status" value="1"/>
</dbReference>
<evidence type="ECO:0000256" key="3">
    <source>
        <dbReference type="ARBA" id="ARBA00022576"/>
    </source>
</evidence>
<dbReference type="InterPro" id="IPR006223">
    <property type="entry name" value="GcvT"/>
</dbReference>
<dbReference type="SUPFAM" id="SSF101790">
    <property type="entry name" value="Aminomethyltransferase beta-barrel domain"/>
    <property type="match status" value="1"/>
</dbReference>
<comment type="function">
    <text evidence="7">The glycine cleavage system catalyzes the degradation of glycine.</text>
</comment>
<dbReference type="Gene3D" id="4.10.1250.10">
    <property type="entry name" value="Aminomethyltransferase fragment"/>
    <property type="match status" value="1"/>
</dbReference>
<sequence>MADALKQTALHDWHAANGGRLVDFAGWKMPIQYTTITAEHLAARKAAALFDVSHMGRFRFEGPGAGAFLDTLLTRRVTDMKAGQIRYSLVCNEQGNILDDVLVYRVDDPAGLDYFALVVNASNRSKIAAWIQQHHDPAYDYTMADQTEATAMIAVQGPLALDIAQSVVVADLLAMPYYHGQITEIGERQGLASRTGYTGEDGCELVVPSEYAVELWEHLLREGESEGVLPAGLGARDTLRLEAAMPLYGHELSEEINPYQAGLKFAVNLKDRKFVGRDALAQIRTAGNQPQRVGIELVGRRAPREGYVVYLGDEEVGYVTSGVFSPTLEKAIGMAYVAEFASQLGTELSVDIRGQRALARVVAMPFYQRPAN</sequence>
<dbReference type="Proteomes" id="UP000317648">
    <property type="component" value="Chromosome"/>
</dbReference>
<dbReference type="InterPro" id="IPR006222">
    <property type="entry name" value="GCVT_N"/>
</dbReference>
<dbReference type="Gene3D" id="3.30.1360.120">
    <property type="entry name" value="Probable tRNA modification gtpase trme, domain 1"/>
    <property type="match status" value="1"/>
</dbReference>
<dbReference type="PIRSF" id="PIRSF006487">
    <property type="entry name" value="GcvT"/>
    <property type="match status" value="1"/>
</dbReference>
<dbReference type="InterPro" id="IPR022903">
    <property type="entry name" value="GcvT_bac"/>
</dbReference>
<keyword evidence="4 7" id="KW-0808">Transferase</keyword>
<dbReference type="NCBIfam" id="NF001567">
    <property type="entry name" value="PRK00389.1"/>
    <property type="match status" value="1"/>
</dbReference>
<evidence type="ECO:0000256" key="6">
    <source>
        <dbReference type="ARBA" id="ARBA00047665"/>
    </source>
</evidence>
<dbReference type="Gene3D" id="2.40.30.110">
    <property type="entry name" value="Aminomethyltransferase beta-barrel domains"/>
    <property type="match status" value="1"/>
</dbReference>
<comment type="catalytic activity">
    <reaction evidence="6 7">
        <text>N(6)-[(R)-S(8)-aminomethyldihydrolipoyl]-L-lysyl-[protein] + (6S)-5,6,7,8-tetrahydrofolate = N(6)-[(R)-dihydrolipoyl]-L-lysyl-[protein] + (6R)-5,10-methylene-5,6,7,8-tetrahydrofolate + NH4(+)</text>
        <dbReference type="Rhea" id="RHEA:16945"/>
        <dbReference type="Rhea" id="RHEA-COMP:10475"/>
        <dbReference type="Rhea" id="RHEA-COMP:10492"/>
        <dbReference type="ChEBI" id="CHEBI:15636"/>
        <dbReference type="ChEBI" id="CHEBI:28938"/>
        <dbReference type="ChEBI" id="CHEBI:57453"/>
        <dbReference type="ChEBI" id="CHEBI:83100"/>
        <dbReference type="ChEBI" id="CHEBI:83143"/>
        <dbReference type="EC" id="2.1.2.10"/>
    </reaction>
</comment>
<reference evidence="11 12" key="1">
    <citation type="submission" date="2019-02" db="EMBL/GenBank/DDBJ databases">
        <title>Deep-cultivation of Planctomycetes and their phenomic and genomic characterization uncovers novel biology.</title>
        <authorList>
            <person name="Wiegand S."/>
            <person name="Jogler M."/>
            <person name="Boedeker C."/>
            <person name="Pinto D."/>
            <person name="Vollmers J."/>
            <person name="Rivas-Marin E."/>
            <person name="Kohn T."/>
            <person name="Peeters S.H."/>
            <person name="Heuer A."/>
            <person name="Rast P."/>
            <person name="Oberbeckmann S."/>
            <person name="Bunk B."/>
            <person name="Jeske O."/>
            <person name="Meyerdierks A."/>
            <person name="Storesund J.E."/>
            <person name="Kallscheuer N."/>
            <person name="Luecker S."/>
            <person name="Lage O.M."/>
            <person name="Pohl T."/>
            <person name="Merkel B.J."/>
            <person name="Hornburger P."/>
            <person name="Mueller R.-W."/>
            <person name="Bruemmer F."/>
            <person name="Labrenz M."/>
            <person name="Spormann A.M."/>
            <person name="Op den Camp H."/>
            <person name="Overmann J."/>
            <person name="Amann R."/>
            <person name="Jetten M.S.M."/>
            <person name="Mascher T."/>
            <person name="Medema M.H."/>
            <person name="Devos D.P."/>
            <person name="Kaster A.-K."/>
            <person name="Ovreas L."/>
            <person name="Rohde M."/>
            <person name="Galperin M.Y."/>
            <person name="Jogler C."/>
        </authorList>
    </citation>
    <scope>NUCLEOTIDE SEQUENCE [LARGE SCALE GENOMIC DNA]</scope>
    <source>
        <strain evidence="11 12">Pla85_3_4</strain>
    </source>
</reference>
<dbReference type="InterPro" id="IPR028896">
    <property type="entry name" value="GcvT/YgfZ/DmdA"/>
</dbReference>
<accession>A0A518DY07</accession>
<evidence type="ECO:0000259" key="10">
    <source>
        <dbReference type="Pfam" id="PF08669"/>
    </source>
</evidence>
<evidence type="ECO:0000256" key="4">
    <source>
        <dbReference type="ARBA" id="ARBA00022679"/>
    </source>
</evidence>